<keyword evidence="1" id="KW-0446">Lipid-binding</keyword>
<organism evidence="2 3">
    <name type="scientific">Mycoplasma phocimorsus</name>
    <dbReference type="NCBI Taxonomy" id="3045839"/>
    <lineage>
        <taxon>Bacteria</taxon>
        <taxon>Bacillati</taxon>
        <taxon>Mycoplasmatota</taxon>
        <taxon>Mollicutes</taxon>
        <taxon>Mycoplasmataceae</taxon>
        <taxon>Mycoplasma</taxon>
    </lineage>
</organism>
<proteinExistence type="predicted"/>
<comment type="caution">
    <text evidence="2">The sequence shown here is derived from an EMBL/GenBank/DDBJ whole genome shotgun (WGS) entry which is preliminary data.</text>
</comment>
<keyword evidence="3" id="KW-1185">Reference proteome</keyword>
<dbReference type="PANTHER" id="PTHR33434:SF2">
    <property type="entry name" value="FATTY ACID-BINDING PROTEIN TM_1468"/>
    <property type="match status" value="1"/>
</dbReference>
<evidence type="ECO:0000313" key="3">
    <source>
        <dbReference type="Proteomes" id="UP001224428"/>
    </source>
</evidence>
<protein>
    <submittedName>
        <fullName evidence="2">DegV family protein</fullName>
    </submittedName>
</protein>
<dbReference type="InterPro" id="IPR003797">
    <property type="entry name" value="DegV"/>
</dbReference>
<dbReference type="Pfam" id="PF02645">
    <property type="entry name" value="DegV"/>
    <property type="match status" value="1"/>
</dbReference>
<dbReference type="Gene3D" id="3.30.1180.10">
    <property type="match status" value="1"/>
</dbReference>
<evidence type="ECO:0000256" key="1">
    <source>
        <dbReference type="ARBA" id="ARBA00023121"/>
    </source>
</evidence>
<dbReference type="Proteomes" id="UP001224428">
    <property type="component" value="Unassembled WGS sequence"/>
</dbReference>
<dbReference type="Gene3D" id="3.40.50.10170">
    <property type="match status" value="1"/>
</dbReference>
<dbReference type="RefSeq" id="WP_283823673.1">
    <property type="nucleotide sequence ID" value="NZ_JASDAY010000022.1"/>
</dbReference>
<dbReference type="GO" id="GO:0008289">
    <property type="term" value="F:lipid binding"/>
    <property type="evidence" value="ECO:0007669"/>
    <property type="project" value="UniProtKB-KW"/>
</dbReference>
<sequence>MKIAIIVDSSSNLSLNEAKKLGWYLLPMTITIDGKEYIDGVDINSSMFNQIYKNSSIAKTSATNIQEIKNMYDKLSKEYDKVVVYPISKHLSSQYANFKLLSNDYDNVYVVESHNICEHIVFDLLAFQDKKIETEKQFIEEFNKLGTYKSNDLTLLIPKSNEPLVKGGRLSPAAAALAKVLKIVPVISFDGELKKYDKSRIFDKTVSKYIKLNLNKSKSEGTKIILLHSHNNNIEKVRDEFIGQINHEYFIPCTVAIHTGIEAIAIINTNVDEKYINILNKLRQNNF</sequence>
<dbReference type="AlphaFoldDB" id="A0AAJ1PSP4"/>
<dbReference type="EMBL" id="JASDDP010000003">
    <property type="protein sequence ID" value="MDJ1645502.1"/>
    <property type="molecule type" value="Genomic_DNA"/>
</dbReference>
<dbReference type="NCBIfam" id="TIGR00762">
    <property type="entry name" value="DegV"/>
    <property type="match status" value="1"/>
</dbReference>
<accession>A0AAJ1PSP4</accession>
<dbReference type="PANTHER" id="PTHR33434">
    <property type="entry name" value="DEGV DOMAIN-CONTAINING PROTEIN DR_1986-RELATED"/>
    <property type="match status" value="1"/>
</dbReference>
<dbReference type="SUPFAM" id="SSF82549">
    <property type="entry name" value="DAK1/DegV-like"/>
    <property type="match status" value="1"/>
</dbReference>
<reference evidence="2" key="1">
    <citation type="submission" date="2023-05" db="EMBL/GenBank/DDBJ databases">
        <title>Mycoplasma phocimorsus sp. nov., isolated from Scandinavian patients with seal finger or septic arthritis after contact with seals.</title>
        <authorList>
            <person name="Skafte-Holm A."/>
            <person name="Pedersen T.R."/>
            <person name="Froelund M."/>
            <person name="Stegger M."/>
            <person name="Qvortrup K."/>
            <person name="Michaels D.L."/>
            <person name="Brown D.R."/>
            <person name="Jensen J.S."/>
        </authorList>
    </citation>
    <scope>NUCLEOTIDE SEQUENCE</scope>
    <source>
        <strain evidence="2">M5725</strain>
    </source>
</reference>
<dbReference type="PROSITE" id="PS51482">
    <property type="entry name" value="DEGV"/>
    <property type="match status" value="1"/>
</dbReference>
<name>A0AAJ1PSP4_9MOLU</name>
<gene>
    <name evidence="2" type="ORF">QLQ80_00145</name>
</gene>
<dbReference type="InterPro" id="IPR043168">
    <property type="entry name" value="DegV_C"/>
</dbReference>
<evidence type="ECO:0000313" key="2">
    <source>
        <dbReference type="EMBL" id="MDJ1645502.1"/>
    </source>
</evidence>
<dbReference type="InterPro" id="IPR050270">
    <property type="entry name" value="DegV_domain_contain"/>
</dbReference>